<dbReference type="Gene3D" id="1.20.58.60">
    <property type="match status" value="5"/>
</dbReference>
<evidence type="ECO:0000259" key="7">
    <source>
        <dbReference type="PROSITE" id="PS50835"/>
    </source>
</evidence>
<feature type="domain" description="Ig-like" evidence="7">
    <location>
        <begin position="1625"/>
        <end position="1713"/>
    </location>
</feature>
<dbReference type="InterPro" id="IPR002017">
    <property type="entry name" value="Spectrin_repeat"/>
</dbReference>
<feature type="transmembrane region" description="Helical" evidence="6">
    <location>
        <begin position="1728"/>
        <end position="1751"/>
    </location>
</feature>
<dbReference type="InterPro" id="IPR003598">
    <property type="entry name" value="Ig_sub2"/>
</dbReference>
<dbReference type="EMBL" id="JW861323">
    <property type="protein sequence ID" value="AFO93840.1"/>
    <property type="molecule type" value="mRNA"/>
</dbReference>
<evidence type="ECO:0000256" key="6">
    <source>
        <dbReference type="SAM" id="Phobius"/>
    </source>
</evidence>
<keyword evidence="6" id="KW-0812">Transmembrane</keyword>
<dbReference type="CDD" id="cd00176">
    <property type="entry name" value="SPEC"/>
    <property type="match status" value="1"/>
</dbReference>
<dbReference type="InterPro" id="IPR013783">
    <property type="entry name" value="Ig-like_fold"/>
</dbReference>
<keyword evidence="3" id="KW-0393">Immunoglobulin domain</keyword>
<feature type="compositionally biased region" description="Polar residues" evidence="5">
    <location>
        <begin position="1130"/>
        <end position="1155"/>
    </location>
</feature>
<dbReference type="PANTHER" id="PTHR42757">
    <property type="entry name" value="IGLON FAMILY OF IMMUNOGLOBULIN SUPERFAMILY-RELATED"/>
    <property type="match status" value="1"/>
</dbReference>
<feature type="region of interest" description="Disordered" evidence="5">
    <location>
        <begin position="1282"/>
        <end position="1304"/>
    </location>
</feature>
<keyword evidence="6" id="KW-1133">Transmembrane helix</keyword>
<dbReference type="InterPro" id="IPR007110">
    <property type="entry name" value="Ig-like_dom"/>
</dbReference>
<feature type="compositionally biased region" description="Polar residues" evidence="5">
    <location>
        <begin position="1282"/>
        <end position="1296"/>
    </location>
</feature>
<dbReference type="InterPro" id="IPR013098">
    <property type="entry name" value="Ig_I-set"/>
</dbReference>
<evidence type="ECO:0000313" key="8">
    <source>
        <dbReference type="EMBL" id="AFO93840.1"/>
    </source>
</evidence>
<organism evidence="8">
    <name type="scientific">Callorhinchus milii</name>
    <name type="common">Ghost shark</name>
    <dbReference type="NCBI Taxonomy" id="7868"/>
    <lineage>
        <taxon>Eukaryota</taxon>
        <taxon>Metazoa</taxon>
        <taxon>Chordata</taxon>
        <taxon>Craniata</taxon>
        <taxon>Vertebrata</taxon>
        <taxon>Chondrichthyes</taxon>
        <taxon>Holocephali</taxon>
        <taxon>Chimaeriformes</taxon>
        <taxon>Callorhinchidae</taxon>
        <taxon>Callorhinchus</taxon>
    </lineage>
</organism>
<dbReference type="Gene3D" id="2.60.40.10">
    <property type="entry name" value="Immunoglobulins"/>
    <property type="match status" value="1"/>
</dbReference>
<dbReference type="GO" id="GO:0005737">
    <property type="term" value="C:cytoplasm"/>
    <property type="evidence" value="ECO:0007669"/>
    <property type="project" value="UniProtKB-SubCell"/>
</dbReference>
<protein>
    <submittedName>
        <fullName evidence="8">Coiled-coil domain-containing protein 141-like protein</fullName>
    </submittedName>
</protein>
<accession>V9K7C0</accession>
<dbReference type="InterPro" id="IPR018159">
    <property type="entry name" value="Spectrin/alpha-actinin"/>
</dbReference>
<feature type="coiled-coil region" evidence="4">
    <location>
        <begin position="974"/>
        <end position="1015"/>
    </location>
</feature>
<evidence type="ECO:0000256" key="2">
    <source>
        <dbReference type="ARBA" id="ARBA00022490"/>
    </source>
</evidence>
<dbReference type="Pfam" id="PF25101">
    <property type="entry name" value="Spectrin_7"/>
    <property type="match status" value="1"/>
</dbReference>
<keyword evidence="4" id="KW-0175">Coiled coil</keyword>
<dbReference type="PROSITE" id="PS50835">
    <property type="entry name" value="IG_LIKE"/>
    <property type="match status" value="1"/>
</dbReference>
<dbReference type="InterPro" id="IPR058157">
    <property type="entry name" value="Spectrin_met"/>
</dbReference>
<dbReference type="FunFam" id="2.60.40.10:FF:000425">
    <property type="entry name" value="Myosin light chain kinase"/>
    <property type="match status" value="1"/>
</dbReference>
<dbReference type="PANTHER" id="PTHR42757:SF44">
    <property type="entry name" value="COILED-COIL DOMAIN-CONTAINING PROTEIN 141"/>
    <property type="match status" value="1"/>
</dbReference>
<dbReference type="InterPro" id="IPR003599">
    <property type="entry name" value="Ig_sub"/>
</dbReference>
<evidence type="ECO:0000256" key="1">
    <source>
        <dbReference type="ARBA" id="ARBA00004496"/>
    </source>
</evidence>
<evidence type="ECO:0000256" key="5">
    <source>
        <dbReference type="SAM" id="MobiDB-lite"/>
    </source>
</evidence>
<sequence>MSGQSDTRGQPSATTISTVAVQTGDSRIVVAVLKSGKWVELQLAESVPNLLEIGNNADENRKLLNEHNILLAKLKGHEDDVWDLLCEADKTAEADKDHSQLYDAMAKTLGENWTALNDLLIERKRLLSLASEFFDQALEFAIRIDEAEDLLNSAQVFEDTRSLKQFFHQHQHVTKVLLTSSMALLNKSQELLNAIQAFKPTGPLVSSELIHGARSSCMKIESLLELLQDRRRQLEEQLHHRWRDLEQILRIYQWDQQVDEVIQWIRQQGEAYLQIEQLGSSLTENEQLLLEYKEFVSKAKELSCAPERLEAEADEILLTQGLTDKEQVTFRNQKLKLLCEEFWQLVEERGALLQEAHDFYNSANKGFDVLGVIETHLKHLNSQTLCLFELSKEHQSLYQAISDAVSVALHKGEMLLNKIGPQSPRASGIQEMVGYIRERERQLTGQCFAHKELALKKQELITCFEDHFDKVSIWLQTYSPIFAGKLEPGSSLSESEDVLNKHMEISDQSKEVANKIAVITDIIKQGEMLEVPEAKAFSEKVALLNAEWKILCRSLNTRIELLQAYKSFLKYAEEVEEAMQSLEDYYQSRPVEEDNEEKTRVTLEVADTKWQSVLKCFLSLQDMGFNFKSSVHMTSESLSQNMKTAVTVIDSTVDQLDKRKLSLTNQWTTCQLRLNQIKSVKKQWKKFKEQVKKTTGSLKVLEEELVPESRIELGTNLETIVNLQEKFSKAKPLLQQLNAEVEYIVKTAELLSVKGVSQKEKSERVVELLNVHQQVNKTIKEYEAVLQMAVTFHRTTQELESLMRSGDLQYPESVAVSQDINQAKAQHSHHQQKQAHVRYLYKLALTLAVDVISIVQHSKTIGASVESLQRKLDFLETDSIQWSANAERHGEKQQANLEYCTAKEEIHELKESYKDFKKKFNNLKFSYMKKNEKSRNLKAVRNQVQQVDMYTEKIQIFKRKMIQYVNKITSVLEKQTLESETNVLEGSIGELQKQVNELEKTVEDYKQNLDVTVRMQQAMEESQFWCEETSGAIVRVGKYSTECKTEEAVGILLKQFEKFVWPTVSPQETRIQHITELAVRLYGSEEGKKYVEKTVTKHNEILDSMKELCNGLRELEIKLQIKTDAAGQKSGESASKSQGTSVEKGENSISTQRSPVETGLKASYQSLDCCKQESKVETSSKATLDSTTLIKGSRELDSILVSIDHSHAFSTSRAATEDSQTVTDNITISSEREIMSVQSYTATFSQQFNVKSSHGQSLCRSAAATDSGRRVFALQLIENKAESTTHSNINPRTSLPGSAKNPRDNEMEEMPYITQILEEQQVSHSYELLNVKLDQLISDQITDSVAEDRYSRETTEPLCFGTEGSTATDRDLQNELLVDETLSVEEYECMSPDDISLPPLPDTPESNMLHSETELDEMSQLSSHSRHFGSHSAKPQMEMDWSRMTDRSDLVTPVAMADTINHSRPQASHKPEYYSSRYSNPCTGLSTTYRSESPPFIQSPLTTPAPTLVSSTLSSIVKSQTVAKSSIRDSICQVHETQLQTYDMHESVIETQESLLHEPKSNRVKNETDSNSNEFHVPTEPLTVALSVHPPTHDTRGHHKETIIREGIRGPLNNTAMRCLTGTTPSFSKLLSNVNVVEGSPVTLEIEVAGFPEPTLTWYKNGQKLTTDQRLEVSQKEGKHILFIQKVSDTDAGIYVVRAINSSGTVSSTAILQVQGNCRLRCFHIDPIDWLTCLAWLCILCVSLSLMYALFI</sequence>
<reference evidence="8" key="1">
    <citation type="journal article" date="2014" name="Nature">
        <title>Elephant shark genome provides unique insights into gnathostome evolution.</title>
        <authorList>
            <consortium name="International Elephant Shark Genome Sequencing Consortium"/>
            <person name="Venkatesh B."/>
            <person name="Lee A.P."/>
            <person name="Ravi V."/>
            <person name="Maurya A.K."/>
            <person name="Lian M.M."/>
            <person name="Swann J.B."/>
            <person name="Ohta Y."/>
            <person name="Flajnik M.F."/>
            <person name="Sutoh Y."/>
            <person name="Kasahara M."/>
            <person name="Hoon S."/>
            <person name="Gangu V."/>
            <person name="Roy S.W."/>
            <person name="Irimia M."/>
            <person name="Korzh V."/>
            <person name="Kondrychyn I."/>
            <person name="Lim Z.W."/>
            <person name="Tay B.H."/>
            <person name="Tohari S."/>
            <person name="Kong K.W."/>
            <person name="Ho S."/>
            <person name="Lorente-Galdos B."/>
            <person name="Quilez J."/>
            <person name="Marques-Bonet T."/>
            <person name="Raney B.J."/>
            <person name="Ingham P.W."/>
            <person name="Tay A."/>
            <person name="Hillier L.W."/>
            <person name="Minx P."/>
            <person name="Boehm T."/>
            <person name="Wilson R.K."/>
            <person name="Brenner S."/>
            <person name="Warren W.C."/>
        </authorList>
    </citation>
    <scope>NUCLEOTIDE SEQUENCE</scope>
    <source>
        <tissue evidence="8">Heart</tissue>
    </source>
</reference>
<comment type="subcellular location">
    <subcellularLocation>
        <location evidence="1">Cytoplasm</location>
    </subcellularLocation>
</comment>
<proteinExistence type="evidence at transcript level"/>
<evidence type="ECO:0000256" key="4">
    <source>
        <dbReference type="SAM" id="Coils"/>
    </source>
</evidence>
<keyword evidence="6" id="KW-0472">Membrane</keyword>
<dbReference type="SUPFAM" id="SSF48726">
    <property type="entry name" value="Immunoglobulin"/>
    <property type="match status" value="1"/>
</dbReference>
<dbReference type="SMART" id="SM00150">
    <property type="entry name" value="SPEC"/>
    <property type="match status" value="5"/>
</dbReference>
<dbReference type="Pfam" id="PF00435">
    <property type="entry name" value="Spectrin"/>
    <property type="match status" value="1"/>
</dbReference>
<dbReference type="SMART" id="SM00408">
    <property type="entry name" value="IGc2"/>
    <property type="match status" value="1"/>
</dbReference>
<dbReference type="InterPro" id="IPR050876">
    <property type="entry name" value="IgLON_domain"/>
</dbReference>
<dbReference type="InterPro" id="IPR036179">
    <property type="entry name" value="Ig-like_dom_sf"/>
</dbReference>
<name>V9K7C0_CALMI</name>
<evidence type="ECO:0000256" key="3">
    <source>
        <dbReference type="ARBA" id="ARBA00023319"/>
    </source>
</evidence>
<dbReference type="Pfam" id="PF07679">
    <property type="entry name" value="I-set"/>
    <property type="match status" value="1"/>
</dbReference>
<feature type="region of interest" description="Disordered" evidence="5">
    <location>
        <begin position="1126"/>
        <end position="1157"/>
    </location>
</feature>
<keyword evidence="2" id="KW-0963">Cytoplasm</keyword>
<dbReference type="SUPFAM" id="SSF46966">
    <property type="entry name" value="Spectrin repeat"/>
    <property type="match status" value="3"/>
</dbReference>
<dbReference type="SMART" id="SM00409">
    <property type="entry name" value="IG"/>
    <property type="match status" value="1"/>
</dbReference>